<dbReference type="Proteomes" id="UP001596305">
    <property type="component" value="Unassembled WGS sequence"/>
</dbReference>
<protein>
    <submittedName>
        <fullName evidence="2">Uncharacterized protein</fullName>
    </submittedName>
</protein>
<dbReference type="Pfam" id="PF23778">
    <property type="entry name" value="Phage_holin_2"/>
    <property type="match status" value="1"/>
</dbReference>
<feature type="transmembrane region" description="Helical" evidence="1">
    <location>
        <begin position="37"/>
        <end position="54"/>
    </location>
</feature>
<proteinExistence type="predicted"/>
<evidence type="ECO:0000256" key="1">
    <source>
        <dbReference type="SAM" id="Phobius"/>
    </source>
</evidence>
<evidence type="ECO:0000313" key="2">
    <source>
        <dbReference type="EMBL" id="MFC6424650.1"/>
    </source>
</evidence>
<reference evidence="3" key="1">
    <citation type="journal article" date="2019" name="Int. J. Syst. Evol. Microbiol.">
        <title>The Global Catalogue of Microorganisms (GCM) 10K type strain sequencing project: providing services to taxonomists for standard genome sequencing and annotation.</title>
        <authorList>
            <consortium name="The Broad Institute Genomics Platform"/>
            <consortium name="The Broad Institute Genome Sequencing Center for Infectious Disease"/>
            <person name="Wu L."/>
            <person name="Ma J."/>
        </authorList>
    </citation>
    <scope>NUCLEOTIDE SEQUENCE [LARGE SCALE GENOMIC DNA]</scope>
    <source>
        <strain evidence="3">CCUG 47105</strain>
    </source>
</reference>
<name>A0ABW1XC69_9CELL</name>
<keyword evidence="1" id="KW-0472">Membrane</keyword>
<accession>A0ABW1XC69</accession>
<sequence>MTALVLALQCLALGAALGFVVLYWVHARWWQSPTGRNVMGVSLAVAAVLGLVVAQGLVPDYPGRRVAQLIVYTATAALFVQRTIQMLRAQRRP</sequence>
<evidence type="ECO:0000313" key="3">
    <source>
        <dbReference type="Proteomes" id="UP001596305"/>
    </source>
</evidence>
<dbReference type="EMBL" id="JBHSTM010000004">
    <property type="protein sequence ID" value="MFC6424650.1"/>
    <property type="molecule type" value="Genomic_DNA"/>
</dbReference>
<gene>
    <name evidence="2" type="ORF">ACFP71_07430</name>
</gene>
<keyword evidence="3" id="KW-1185">Reference proteome</keyword>
<feature type="transmembrane region" description="Helical" evidence="1">
    <location>
        <begin position="66"/>
        <end position="84"/>
    </location>
</feature>
<comment type="caution">
    <text evidence="2">The sequence shown here is derived from an EMBL/GenBank/DDBJ whole genome shotgun (WGS) entry which is preliminary data.</text>
</comment>
<organism evidence="2 3">
    <name type="scientific">Oerskovia paurometabola</name>
    <dbReference type="NCBI Taxonomy" id="162170"/>
    <lineage>
        <taxon>Bacteria</taxon>
        <taxon>Bacillati</taxon>
        <taxon>Actinomycetota</taxon>
        <taxon>Actinomycetes</taxon>
        <taxon>Micrococcales</taxon>
        <taxon>Cellulomonadaceae</taxon>
        <taxon>Oerskovia</taxon>
    </lineage>
</organism>
<dbReference type="RefSeq" id="WP_204809376.1">
    <property type="nucleotide sequence ID" value="NZ_BAAAIY010000003.1"/>
</dbReference>
<keyword evidence="1" id="KW-0812">Transmembrane</keyword>
<keyword evidence="1" id="KW-1133">Transmembrane helix</keyword>
<dbReference type="InterPro" id="IPR056964">
    <property type="entry name" value="Phage_holin"/>
</dbReference>
<feature type="transmembrane region" description="Helical" evidence="1">
    <location>
        <begin position="6"/>
        <end position="25"/>
    </location>
</feature>